<evidence type="ECO:0000313" key="2">
    <source>
        <dbReference type="EMBL" id="CAE6440545.1"/>
    </source>
</evidence>
<keyword evidence="1" id="KW-0812">Transmembrane</keyword>
<evidence type="ECO:0000313" key="3">
    <source>
        <dbReference type="Proteomes" id="UP000663841"/>
    </source>
</evidence>
<gene>
    <name evidence="2" type="ORF">RDB_LOCUS95381</name>
</gene>
<reference evidence="2" key="1">
    <citation type="submission" date="2021-01" db="EMBL/GenBank/DDBJ databases">
        <authorList>
            <person name="Kaushik A."/>
        </authorList>
    </citation>
    <scope>NUCLEOTIDE SEQUENCE</scope>
    <source>
        <strain evidence="2">AG3-T5</strain>
    </source>
</reference>
<accession>A0A8H2Y4J2</accession>
<proteinExistence type="predicted"/>
<sequence>MSTRPERKVRTCCCCIPTRAGVAILAWLYFLGGILAVVLAVMILQRGTSDMAVGVKALVVALGSLGAFLVVTSAFGIIATIGQSPRVARIWSIMFQIWYFLQLALDIAVVALFFAKKLDSLIYECSSLPANIRTSSSIYRDCERARSRLSLYYTLSGVVRNAIGFYFTRRVSSFTRHCAEGAITNPGLAASTQMTALSSRVPNQTTGLKVQGGYPTSYAASADSLQADKVV</sequence>
<protein>
    <submittedName>
        <fullName evidence="2">Uncharacterized protein</fullName>
    </submittedName>
</protein>
<feature type="transmembrane region" description="Helical" evidence="1">
    <location>
        <begin position="57"/>
        <end position="81"/>
    </location>
</feature>
<keyword evidence="1" id="KW-1133">Transmembrane helix</keyword>
<dbReference type="Proteomes" id="UP000663841">
    <property type="component" value="Unassembled WGS sequence"/>
</dbReference>
<feature type="transmembrane region" description="Helical" evidence="1">
    <location>
        <begin position="93"/>
        <end position="115"/>
    </location>
</feature>
<organism evidence="2 3">
    <name type="scientific">Rhizoctonia solani</name>
    <dbReference type="NCBI Taxonomy" id="456999"/>
    <lineage>
        <taxon>Eukaryota</taxon>
        <taxon>Fungi</taxon>
        <taxon>Dikarya</taxon>
        <taxon>Basidiomycota</taxon>
        <taxon>Agaricomycotina</taxon>
        <taxon>Agaricomycetes</taxon>
        <taxon>Cantharellales</taxon>
        <taxon>Ceratobasidiaceae</taxon>
        <taxon>Rhizoctonia</taxon>
    </lineage>
</organism>
<dbReference type="EMBL" id="CAJMWW010000093">
    <property type="protein sequence ID" value="CAE6440545.1"/>
    <property type="molecule type" value="Genomic_DNA"/>
</dbReference>
<feature type="transmembrane region" description="Helical" evidence="1">
    <location>
        <begin position="21"/>
        <end position="45"/>
    </location>
</feature>
<name>A0A8H2Y4J2_9AGAM</name>
<dbReference type="AlphaFoldDB" id="A0A8H2Y4J2"/>
<evidence type="ECO:0000256" key="1">
    <source>
        <dbReference type="SAM" id="Phobius"/>
    </source>
</evidence>
<comment type="caution">
    <text evidence="2">The sequence shown here is derived from an EMBL/GenBank/DDBJ whole genome shotgun (WGS) entry which is preliminary data.</text>
</comment>
<keyword evidence="1" id="KW-0472">Membrane</keyword>